<evidence type="ECO:0000313" key="3">
    <source>
        <dbReference type="Proteomes" id="UP001234581"/>
    </source>
</evidence>
<dbReference type="GeneID" id="83220314"/>
<name>A0AAD7XVB4_9FUNG</name>
<protein>
    <submittedName>
        <fullName evidence="2">Uncharacterized protein</fullName>
    </submittedName>
</protein>
<feature type="region of interest" description="Disordered" evidence="1">
    <location>
        <begin position="123"/>
        <end position="215"/>
    </location>
</feature>
<feature type="region of interest" description="Disordered" evidence="1">
    <location>
        <begin position="379"/>
        <end position="422"/>
    </location>
</feature>
<sequence>MSSSRKPPVVRGSGTSVSDRRTRATSRSRSTSPASTRDRQLKQQQLPKPTWDDIIQSSGYDPLATLQRRLDAQEVEMANRFKLQNDQLIHFNSRLEALLQENETLRQELKDAHGEIEELKKQDAALTAQQQQQASKPTPPKTTTTASDPDSMQVEGSLLGQGPDGTHASKYAHDFVPPKPTTFAQVAKSKLKGPPIPSRSKSRTRSTAGKKSNDTPISAATIEWAKRGFKDSKDEPTGYTFVYLKNQKRTKHSEVRRRLRIIGVPQARVVDIQFPSKGVVGLLIHSSFESILVELLTKAEIAIINNFDPTAETVINDPALEDLPDSEKKIHATEVYQQRMLRMCLHLPQAHLGHSILKFFHTQSGPHHISKTNLDIFTKRKPAPKIQRKPRNEDDEELFVKVTPPQHKNQENQDNDDQPMEV</sequence>
<dbReference type="EMBL" id="JARTCD010000195">
    <property type="protein sequence ID" value="KAJ8651457.1"/>
    <property type="molecule type" value="Genomic_DNA"/>
</dbReference>
<evidence type="ECO:0000313" key="2">
    <source>
        <dbReference type="EMBL" id="KAJ8651457.1"/>
    </source>
</evidence>
<feature type="region of interest" description="Disordered" evidence="1">
    <location>
        <begin position="1"/>
        <end position="57"/>
    </location>
</feature>
<evidence type="ECO:0000256" key="1">
    <source>
        <dbReference type="SAM" id="MobiDB-lite"/>
    </source>
</evidence>
<dbReference type="AlphaFoldDB" id="A0AAD7XVB4"/>
<proteinExistence type="predicted"/>
<keyword evidence="3" id="KW-1185">Reference proteome</keyword>
<dbReference type="RefSeq" id="XP_058336372.1">
    <property type="nucleotide sequence ID" value="XM_058492864.1"/>
</dbReference>
<accession>A0AAD7XVB4</accession>
<reference evidence="2 3" key="1">
    <citation type="submission" date="2023-03" db="EMBL/GenBank/DDBJ databases">
        <title>Genome sequence of Lichtheimia ornata CBS 291.66.</title>
        <authorList>
            <person name="Mohabir J.T."/>
            <person name="Shea T.P."/>
            <person name="Kurbessoian T."/>
            <person name="Berby B."/>
            <person name="Fontaine J."/>
            <person name="Livny J."/>
            <person name="Gnirke A."/>
            <person name="Stajich J.E."/>
            <person name="Cuomo C.A."/>
        </authorList>
    </citation>
    <scope>NUCLEOTIDE SEQUENCE [LARGE SCALE GENOMIC DNA]</scope>
    <source>
        <strain evidence="2">CBS 291.66</strain>
    </source>
</reference>
<feature type="compositionally biased region" description="Polar residues" evidence="1">
    <location>
        <begin position="205"/>
        <end position="215"/>
    </location>
</feature>
<dbReference type="Proteomes" id="UP001234581">
    <property type="component" value="Unassembled WGS sequence"/>
</dbReference>
<feature type="compositionally biased region" description="Acidic residues" evidence="1">
    <location>
        <begin position="413"/>
        <end position="422"/>
    </location>
</feature>
<feature type="compositionally biased region" description="Basic residues" evidence="1">
    <location>
        <begin position="379"/>
        <end position="389"/>
    </location>
</feature>
<feature type="compositionally biased region" description="Low complexity" evidence="1">
    <location>
        <begin position="124"/>
        <end position="151"/>
    </location>
</feature>
<organism evidence="2 3">
    <name type="scientific">Lichtheimia ornata</name>
    <dbReference type="NCBI Taxonomy" id="688661"/>
    <lineage>
        <taxon>Eukaryota</taxon>
        <taxon>Fungi</taxon>
        <taxon>Fungi incertae sedis</taxon>
        <taxon>Mucoromycota</taxon>
        <taxon>Mucoromycotina</taxon>
        <taxon>Mucoromycetes</taxon>
        <taxon>Mucorales</taxon>
        <taxon>Lichtheimiaceae</taxon>
        <taxon>Lichtheimia</taxon>
    </lineage>
</organism>
<feature type="compositionally biased region" description="Low complexity" evidence="1">
    <location>
        <begin position="25"/>
        <end position="35"/>
    </location>
</feature>
<gene>
    <name evidence="2" type="ORF">O0I10_012990</name>
</gene>
<comment type="caution">
    <text evidence="2">The sequence shown here is derived from an EMBL/GenBank/DDBJ whole genome shotgun (WGS) entry which is preliminary data.</text>
</comment>